<evidence type="ECO:0000256" key="1">
    <source>
        <dbReference type="SAM" id="Coils"/>
    </source>
</evidence>
<protein>
    <recommendedName>
        <fullName evidence="4">Lipoprotein</fullName>
    </recommendedName>
</protein>
<organism evidence="2 3">
    <name type="scientific">Pinibacter soli</name>
    <dbReference type="NCBI Taxonomy" id="3044211"/>
    <lineage>
        <taxon>Bacteria</taxon>
        <taxon>Pseudomonadati</taxon>
        <taxon>Bacteroidota</taxon>
        <taxon>Chitinophagia</taxon>
        <taxon>Chitinophagales</taxon>
        <taxon>Chitinophagaceae</taxon>
        <taxon>Pinibacter</taxon>
    </lineage>
</organism>
<dbReference type="PROSITE" id="PS51257">
    <property type="entry name" value="PROKAR_LIPOPROTEIN"/>
    <property type="match status" value="1"/>
</dbReference>
<evidence type="ECO:0000313" key="3">
    <source>
        <dbReference type="Proteomes" id="UP001226434"/>
    </source>
</evidence>
<keyword evidence="3" id="KW-1185">Reference proteome</keyword>
<proteinExistence type="predicted"/>
<feature type="coiled-coil region" evidence="1">
    <location>
        <begin position="68"/>
        <end position="95"/>
    </location>
</feature>
<evidence type="ECO:0000313" key="2">
    <source>
        <dbReference type="EMBL" id="MDI3320602.1"/>
    </source>
</evidence>
<sequence length="115" mass="12835">MKRKLVIAVLLFASCNYQSKSNQADAAFTSLSNRSLVTLEQEIDNCHASITKYEVLIDKTLAGDVEAMKKLTATKESIVIELDGLKKKYANLNATQTEKLAVVEKRFRVVDGRIK</sequence>
<dbReference type="Proteomes" id="UP001226434">
    <property type="component" value="Unassembled WGS sequence"/>
</dbReference>
<name>A0ABT6RDE5_9BACT</name>
<gene>
    <name evidence="2" type="ORF">QJ048_12500</name>
</gene>
<keyword evidence="1" id="KW-0175">Coiled coil</keyword>
<evidence type="ECO:0008006" key="4">
    <source>
        <dbReference type="Google" id="ProtNLM"/>
    </source>
</evidence>
<dbReference type="RefSeq" id="WP_282334698.1">
    <property type="nucleotide sequence ID" value="NZ_JASBRG010000007.1"/>
</dbReference>
<comment type="caution">
    <text evidence="2">The sequence shown here is derived from an EMBL/GenBank/DDBJ whole genome shotgun (WGS) entry which is preliminary data.</text>
</comment>
<dbReference type="EMBL" id="JASBRG010000007">
    <property type="protein sequence ID" value="MDI3320602.1"/>
    <property type="molecule type" value="Genomic_DNA"/>
</dbReference>
<reference evidence="2 3" key="1">
    <citation type="submission" date="2023-05" db="EMBL/GenBank/DDBJ databases">
        <title>Genome sequence of Pinibacter sp. MAH-24.</title>
        <authorList>
            <person name="Huq M.A."/>
        </authorList>
    </citation>
    <scope>NUCLEOTIDE SEQUENCE [LARGE SCALE GENOMIC DNA]</scope>
    <source>
        <strain evidence="2 3">MAH-24</strain>
    </source>
</reference>
<accession>A0ABT6RDE5</accession>